<protein>
    <submittedName>
        <fullName evidence="2">Plasmid stabilization protein</fullName>
    </submittedName>
</protein>
<dbReference type="RefSeq" id="WP_016192901.1">
    <property type="nucleotide sequence ID" value="NZ_CP089932.1"/>
</dbReference>
<accession>A0A0M2K9P0</accession>
<dbReference type="STRING" id="65700.SY86_09785"/>
<dbReference type="Gene3D" id="3.30.2310.20">
    <property type="entry name" value="RelE-like"/>
    <property type="match status" value="1"/>
</dbReference>
<dbReference type="Proteomes" id="UP000033924">
    <property type="component" value="Unassembled WGS sequence"/>
</dbReference>
<dbReference type="PATRIC" id="fig|65700.7.peg.2459"/>
<dbReference type="AlphaFoldDB" id="A0A0M2K9P0"/>
<comment type="caution">
    <text evidence="2">The sequence shown here is derived from an EMBL/GenBank/DDBJ whole genome shotgun (WGS) entry which is preliminary data.</text>
</comment>
<sequence>MAYTVIFSPAAERQITDLHDYIAVHGSQMIADRFISELLDYLDGFIIFPERGNRRDDIRPGLRITHFRHRTVIAFAVDDEQILIAGIYHGGQSYD</sequence>
<evidence type="ECO:0000313" key="2">
    <source>
        <dbReference type="EMBL" id="KKF35654.1"/>
    </source>
</evidence>
<reference evidence="2 3" key="1">
    <citation type="submission" date="2015-01" db="EMBL/GenBank/DDBJ databases">
        <title>Erwinia tracheiphila.</title>
        <authorList>
            <person name="Shapiro L.R."/>
        </authorList>
    </citation>
    <scope>NUCLEOTIDE SEQUENCE [LARGE SCALE GENOMIC DNA]</scope>
    <source>
        <strain evidence="2 3">BuffGH</strain>
    </source>
</reference>
<gene>
    <name evidence="2" type="ORF">SY86_09785</name>
</gene>
<dbReference type="Pfam" id="PF05016">
    <property type="entry name" value="ParE_toxin"/>
    <property type="match status" value="1"/>
</dbReference>
<keyword evidence="3" id="KW-1185">Reference proteome</keyword>
<name>A0A0M2K9P0_9GAMM</name>
<keyword evidence="1" id="KW-1277">Toxin-antitoxin system</keyword>
<dbReference type="InterPro" id="IPR007712">
    <property type="entry name" value="RelE/ParE_toxin"/>
</dbReference>
<evidence type="ECO:0000313" key="3">
    <source>
        <dbReference type="Proteomes" id="UP000033924"/>
    </source>
</evidence>
<evidence type="ECO:0000256" key="1">
    <source>
        <dbReference type="ARBA" id="ARBA00022649"/>
    </source>
</evidence>
<organism evidence="2 3">
    <name type="scientific">Erwinia tracheiphila</name>
    <dbReference type="NCBI Taxonomy" id="65700"/>
    <lineage>
        <taxon>Bacteria</taxon>
        <taxon>Pseudomonadati</taxon>
        <taxon>Pseudomonadota</taxon>
        <taxon>Gammaproteobacteria</taxon>
        <taxon>Enterobacterales</taxon>
        <taxon>Erwiniaceae</taxon>
        <taxon>Erwinia</taxon>
    </lineage>
</organism>
<dbReference type="InterPro" id="IPR035093">
    <property type="entry name" value="RelE/ParE_toxin_dom_sf"/>
</dbReference>
<proteinExistence type="predicted"/>
<dbReference type="EMBL" id="JXNU01000003">
    <property type="protein sequence ID" value="KKF35654.1"/>
    <property type="molecule type" value="Genomic_DNA"/>
</dbReference>